<keyword evidence="4" id="KW-1185">Reference proteome</keyword>
<dbReference type="CDD" id="cd17470">
    <property type="entry name" value="T3SS_Flik_C"/>
    <property type="match status" value="1"/>
</dbReference>
<feature type="domain" description="Flagellar hook-length control protein-like C-terminal" evidence="2">
    <location>
        <begin position="472"/>
        <end position="551"/>
    </location>
</feature>
<keyword evidence="3" id="KW-0969">Cilium</keyword>
<feature type="compositionally biased region" description="Polar residues" evidence="1">
    <location>
        <begin position="306"/>
        <end position="318"/>
    </location>
</feature>
<proteinExistence type="predicted"/>
<feature type="compositionally biased region" description="Basic and acidic residues" evidence="1">
    <location>
        <begin position="230"/>
        <end position="244"/>
    </location>
</feature>
<organism evidence="3 4">
    <name type="scientific">Leisingera aquaemixtae</name>
    <dbReference type="NCBI Taxonomy" id="1396826"/>
    <lineage>
        <taxon>Bacteria</taxon>
        <taxon>Pseudomonadati</taxon>
        <taxon>Pseudomonadota</taxon>
        <taxon>Alphaproteobacteria</taxon>
        <taxon>Rhodobacterales</taxon>
        <taxon>Roseobacteraceae</taxon>
        <taxon>Leisingera</taxon>
    </lineage>
</organism>
<dbReference type="InterPro" id="IPR038610">
    <property type="entry name" value="FliK-like_C_sf"/>
</dbReference>
<accession>A0ABY5WJ30</accession>
<keyword evidence="3" id="KW-0282">Flagellum</keyword>
<feature type="compositionally biased region" description="Polar residues" evidence="1">
    <location>
        <begin position="216"/>
        <end position="229"/>
    </location>
</feature>
<keyword evidence="3" id="KW-0966">Cell projection</keyword>
<dbReference type="Pfam" id="PF02120">
    <property type="entry name" value="Flg_hook"/>
    <property type="match status" value="1"/>
</dbReference>
<sequence>MMMNSILGFEAGSVGKMPAATGESSKKSSSSNDFADLVAAQSGPEDAAAEAVAGKSGVAEAEAGTESQAAQTDAAETGIDEPEARVAETSGEASELEAGLPEAETNEGLAGTSTDQDSEEAAVAEGQARPDSDPKAAGEKVPHGSSSVADGADQLAKSERVSGVERPSRENIVTGQPVPPSADGTQQADGAAVGQNPAAAGGGQTETSEKIARIQSPGQSQAEPVSGRNTAERGQKNADLKVLQETEGSGTTRVPAEASVKAALVANAQPPTGQQQSGTVPGQVNKGVAAAGQAPAVPHSAMAIPGSQSLQPDGQQAVTRPDGAAQPNMPSAQGIVQGLTAGQTAPKGPGQRAESAVAALTGDVPADADAGETGRAIFSDFKSGEFRAPAAAPAPDPQRPAVSVLQPLITGGLGAGSAGAELLSGSEDSLPGAFGLSGEVPGLTQLLAEASFGTGTVHRPETPRLIAAQLAEAFAAKGEQKVEVSLNPQELGHVKMRVVASETGITMIIQTERPETADLMRRHIHELAEEFRRMGYEDISFEFSGGQTGGQSADDAGGGESSGGAGMRGADSADGTEPVIQNLRLGETGVDMRV</sequence>
<evidence type="ECO:0000259" key="2">
    <source>
        <dbReference type="Pfam" id="PF02120"/>
    </source>
</evidence>
<feature type="compositionally biased region" description="Basic and acidic residues" evidence="1">
    <location>
        <begin position="156"/>
        <end position="169"/>
    </location>
</feature>
<dbReference type="Gene3D" id="3.30.750.140">
    <property type="match status" value="1"/>
</dbReference>
<feature type="region of interest" description="Disordered" evidence="1">
    <location>
        <begin position="1"/>
        <end position="256"/>
    </location>
</feature>
<reference evidence="3" key="1">
    <citation type="submission" date="2021-08" db="EMBL/GenBank/DDBJ databases">
        <authorList>
            <person name="Nwanade C."/>
            <person name="Wang M."/>
            <person name="Masoudi A."/>
            <person name="Yu Z."/>
            <person name="Liu J."/>
        </authorList>
    </citation>
    <scope>NUCLEOTIDE SEQUENCE</scope>
    <source>
        <strain evidence="3">S166</strain>
    </source>
</reference>
<feature type="compositionally biased region" description="Basic and acidic residues" evidence="1">
    <location>
        <begin position="128"/>
        <end position="142"/>
    </location>
</feature>
<dbReference type="Proteomes" id="UP001058514">
    <property type="component" value="Chromosome"/>
</dbReference>
<evidence type="ECO:0000313" key="4">
    <source>
        <dbReference type="Proteomes" id="UP001058514"/>
    </source>
</evidence>
<evidence type="ECO:0000313" key="3">
    <source>
        <dbReference type="EMBL" id="UWQ41467.1"/>
    </source>
</evidence>
<feature type="compositionally biased region" description="Gly residues" evidence="1">
    <location>
        <begin position="556"/>
        <end position="567"/>
    </location>
</feature>
<dbReference type="RefSeq" id="WP_259964536.1">
    <property type="nucleotide sequence ID" value="NZ_CP081051.1"/>
</dbReference>
<feature type="region of interest" description="Disordered" evidence="1">
    <location>
        <begin position="542"/>
        <end position="594"/>
    </location>
</feature>
<dbReference type="InterPro" id="IPR021136">
    <property type="entry name" value="Flagellar_hook_control-like_C"/>
</dbReference>
<name>A0ABY5WJ30_9RHOB</name>
<feature type="region of interest" description="Disordered" evidence="1">
    <location>
        <begin position="305"/>
        <end position="327"/>
    </location>
</feature>
<evidence type="ECO:0000256" key="1">
    <source>
        <dbReference type="SAM" id="MobiDB-lite"/>
    </source>
</evidence>
<protein>
    <submittedName>
        <fullName evidence="3">Flagellar hook-length control protein FliK</fullName>
    </submittedName>
</protein>
<gene>
    <name evidence="3" type="ORF">K3718_18410</name>
</gene>
<dbReference type="EMBL" id="CP081051">
    <property type="protein sequence ID" value="UWQ41467.1"/>
    <property type="molecule type" value="Genomic_DNA"/>
</dbReference>